<keyword evidence="2" id="KW-0472">Membrane</keyword>
<feature type="transmembrane region" description="Helical" evidence="2">
    <location>
        <begin position="28"/>
        <end position="49"/>
    </location>
</feature>
<dbReference type="InParanoid" id="A0A2I4EJR5"/>
<dbReference type="OrthoDB" id="680761at2759"/>
<evidence type="ECO:0000313" key="4">
    <source>
        <dbReference type="RefSeq" id="XP_018819640.2"/>
    </source>
</evidence>
<gene>
    <name evidence="4" type="primary">LOC108990207</name>
</gene>
<sequence>MSKTPPNPVGECICKLSSKEYPKKAKGISFFAFLLSIFVYICVFYTFNLSFSYTLFNTTKFWFFISNTLILIIAADYGAFSSSKEKHDLYEDYMMMMHSQVKNNVSSFVSQYPDVVKTDPKQEDVDHDDDLQEKKEILAEDQRDQYLYPESKSIMANISHDSKKPRNHENLQEKKQVLTPQADHKSDARSSRGRKSGKDRLLVIHDESKNIMSDNDDQKHDKPSDDQLEDNEFSTMSDEELNRRVQEFIDRINRQIRLQSYHYKKNQHL</sequence>
<feature type="compositionally biased region" description="Basic and acidic residues" evidence="1">
    <location>
        <begin position="161"/>
        <end position="209"/>
    </location>
</feature>
<name>A0A2I4EJR5_JUGRE</name>
<feature type="region of interest" description="Disordered" evidence="1">
    <location>
        <begin position="161"/>
        <end position="239"/>
    </location>
</feature>
<protein>
    <submittedName>
        <fullName evidence="4">Uncharacterized protein LOC108990207</fullName>
    </submittedName>
</protein>
<evidence type="ECO:0000313" key="3">
    <source>
        <dbReference type="Proteomes" id="UP000235220"/>
    </source>
</evidence>
<dbReference type="Proteomes" id="UP000235220">
    <property type="component" value="Chromosome 4"/>
</dbReference>
<dbReference type="PANTHER" id="PTHR35997">
    <property type="entry name" value="COTTON FIBER PROTEIN-RELATED"/>
    <property type="match status" value="1"/>
</dbReference>
<keyword evidence="2" id="KW-0812">Transmembrane</keyword>
<dbReference type="RefSeq" id="XP_018819640.2">
    <property type="nucleotide sequence ID" value="XM_018964095.2"/>
</dbReference>
<dbReference type="PANTHER" id="PTHR35997:SF6">
    <property type="entry name" value="COTTON FIBER PROTEIN"/>
    <property type="match status" value="1"/>
</dbReference>
<dbReference type="GeneID" id="108990207"/>
<proteinExistence type="predicted"/>
<evidence type="ECO:0000256" key="2">
    <source>
        <dbReference type="SAM" id="Phobius"/>
    </source>
</evidence>
<reference evidence="4" key="1">
    <citation type="submission" date="2025-08" db="UniProtKB">
        <authorList>
            <consortium name="RefSeq"/>
        </authorList>
    </citation>
    <scope>IDENTIFICATION</scope>
    <source>
        <tissue evidence="4">Leaves</tissue>
    </source>
</reference>
<feature type="compositionally biased region" description="Basic and acidic residues" evidence="1">
    <location>
        <begin position="216"/>
        <end position="225"/>
    </location>
</feature>
<evidence type="ECO:0000256" key="1">
    <source>
        <dbReference type="SAM" id="MobiDB-lite"/>
    </source>
</evidence>
<feature type="transmembrane region" description="Helical" evidence="2">
    <location>
        <begin position="61"/>
        <end position="80"/>
    </location>
</feature>
<keyword evidence="3" id="KW-1185">Reference proteome</keyword>
<dbReference type="AlphaFoldDB" id="A0A2I4EJR5"/>
<keyword evidence="2" id="KW-1133">Transmembrane helix</keyword>
<accession>A0A2I4EJR5</accession>
<organism evidence="3 4">
    <name type="scientific">Juglans regia</name>
    <name type="common">English walnut</name>
    <dbReference type="NCBI Taxonomy" id="51240"/>
    <lineage>
        <taxon>Eukaryota</taxon>
        <taxon>Viridiplantae</taxon>
        <taxon>Streptophyta</taxon>
        <taxon>Embryophyta</taxon>
        <taxon>Tracheophyta</taxon>
        <taxon>Spermatophyta</taxon>
        <taxon>Magnoliopsida</taxon>
        <taxon>eudicotyledons</taxon>
        <taxon>Gunneridae</taxon>
        <taxon>Pentapetalae</taxon>
        <taxon>rosids</taxon>
        <taxon>fabids</taxon>
        <taxon>Fagales</taxon>
        <taxon>Juglandaceae</taxon>
        <taxon>Juglans</taxon>
    </lineage>
</organism>
<dbReference type="KEGG" id="jre:108990207"/>